<protein>
    <submittedName>
        <fullName evidence="7">OmpA family protein</fullName>
    </submittedName>
</protein>
<dbReference type="Proteomes" id="UP000500857">
    <property type="component" value="Chromosome"/>
</dbReference>
<evidence type="ECO:0000256" key="4">
    <source>
        <dbReference type="SAM" id="MobiDB-lite"/>
    </source>
</evidence>
<dbReference type="Gene3D" id="3.30.1330.60">
    <property type="entry name" value="OmpA-like domain"/>
    <property type="match status" value="1"/>
</dbReference>
<sequence>MTHSAPDSPSNSKPLAILKGTAIAVWRLCLLGSLSAGFLLLGMAIAHFYPHPNPHRPLLDTAIRLGRGGTLPASQSPPRDVPSPASSPSPSVSPSESEDGDRLPTSAPADSANPAPAPEPLSVTLPSDVFFAPASSTLNPDKTELLDNIISDLRNYQGATIRIAGHTDNTGDARANQELSAQRARAVAQYLTETLGDRYQWQSVGYGETRPLADNDSDLNRQRNRRIEIEIQPK</sequence>
<reference evidence="7 8" key="1">
    <citation type="submission" date="2020-04" db="EMBL/GenBank/DDBJ databases">
        <authorList>
            <person name="Basu S."/>
            <person name="Maruthanayagam V."/>
            <person name="Chakraborty S."/>
            <person name="Pramanik A."/>
            <person name="Mukherjee J."/>
            <person name="Brink B."/>
        </authorList>
    </citation>
    <scope>NUCLEOTIDE SEQUENCE [LARGE SCALE GENOMIC DNA]</scope>
    <source>
        <strain evidence="7 8">AP17</strain>
    </source>
</reference>
<evidence type="ECO:0000256" key="2">
    <source>
        <dbReference type="ARBA" id="ARBA00023136"/>
    </source>
</evidence>
<proteinExistence type="predicted"/>
<dbReference type="InterPro" id="IPR036737">
    <property type="entry name" value="OmpA-like_sf"/>
</dbReference>
<dbReference type="GO" id="GO:0009279">
    <property type="term" value="C:cell outer membrane"/>
    <property type="evidence" value="ECO:0007669"/>
    <property type="project" value="UniProtKB-SubCell"/>
</dbReference>
<evidence type="ECO:0000256" key="5">
    <source>
        <dbReference type="SAM" id="Phobius"/>
    </source>
</evidence>
<dbReference type="CDD" id="cd07185">
    <property type="entry name" value="OmpA_C-like"/>
    <property type="match status" value="1"/>
</dbReference>
<gene>
    <name evidence="7" type="ORF">HCG48_03095</name>
</gene>
<dbReference type="SUPFAM" id="SSF103088">
    <property type="entry name" value="OmpA-like"/>
    <property type="match status" value="1"/>
</dbReference>
<evidence type="ECO:0000256" key="3">
    <source>
        <dbReference type="PROSITE-ProRule" id="PRU00473"/>
    </source>
</evidence>
<feature type="region of interest" description="Disordered" evidence="4">
    <location>
        <begin position="67"/>
        <end position="121"/>
    </location>
</feature>
<keyword evidence="5" id="KW-1133">Transmembrane helix</keyword>
<feature type="transmembrane region" description="Helical" evidence="5">
    <location>
        <begin position="24"/>
        <end position="49"/>
    </location>
</feature>
<dbReference type="PRINTS" id="PR01021">
    <property type="entry name" value="OMPADOMAIN"/>
</dbReference>
<dbReference type="RefSeq" id="WP_168567849.1">
    <property type="nucleotide sequence ID" value="NZ_CP051167.1"/>
</dbReference>
<evidence type="ECO:0000313" key="8">
    <source>
        <dbReference type="Proteomes" id="UP000500857"/>
    </source>
</evidence>
<organism evidence="7 8">
    <name type="scientific">Oxynema aestuarii AP17</name>
    <dbReference type="NCBI Taxonomy" id="2064643"/>
    <lineage>
        <taxon>Bacteria</taxon>
        <taxon>Bacillati</taxon>
        <taxon>Cyanobacteriota</taxon>
        <taxon>Cyanophyceae</taxon>
        <taxon>Oscillatoriophycideae</taxon>
        <taxon>Oscillatoriales</taxon>
        <taxon>Oscillatoriaceae</taxon>
        <taxon>Oxynema</taxon>
        <taxon>Oxynema aestuarii</taxon>
    </lineage>
</organism>
<dbReference type="EMBL" id="CP051167">
    <property type="protein sequence ID" value="QIZ69692.1"/>
    <property type="molecule type" value="Genomic_DNA"/>
</dbReference>
<dbReference type="KEGG" id="oxy:HCG48_03095"/>
<dbReference type="PROSITE" id="PS51123">
    <property type="entry name" value="OMPA_2"/>
    <property type="match status" value="1"/>
</dbReference>
<dbReference type="Pfam" id="PF00691">
    <property type="entry name" value="OmpA"/>
    <property type="match status" value="1"/>
</dbReference>
<dbReference type="PANTHER" id="PTHR30329:SF20">
    <property type="entry name" value="EXPORTED PROTEIN"/>
    <property type="match status" value="1"/>
</dbReference>
<keyword evidence="8" id="KW-1185">Reference proteome</keyword>
<dbReference type="PANTHER" id="PTHR30329">
    <property type="entry name" value="STATOR ELEMENT OF FLAGELLAR MOTOR COMPLEX"/>
    <property type="match status" value="1"/>
</dbReference>
<comment type="subcellular location">
    <subcellularLocation>
        <location evidence="1">Cell outer membrane</location>
    </subcellularLocation>
</comment>
<evidence type="ECO:0000313" key="7">
    <source>
        <dbReference type="EMBL" id="QIZ69692.1"/>
    </source>
</evidence>
<keyword evidence="5" id="KW-0812">Transmembrane</keyword>
<dbReference type="InterPro" id="IPR006665">
    <property type="entry name" value="OmpA-like"/>
</dbReference>
<name>A0A6H1TSW7_9CYAN</name>
<accession>A0A6H1TSW7</accession>
<evidence type="ECO:0000259" key="6">
    <source>
        <dbReference type="PROSITE" id="PS51123"/>
    </source>
</evidence>
<dbReference type="InterPro" id="IPR050330">
    <property type="entry name" value="Bact_OuterMem_StrucFunc"/>
</dbReference>
<dbReference type="InterPro" id="IPR006664">
    <property type="entry name" value="OMP_bac"/>
</dbReference>
<evidence type="ECO:0000256" key="1">
    <source>
        <dbReference type="ARBA" id="ARBA00004442"/>
    </source>
</evidence>
<feature type="domain" description="OmpA-like" evidence="6">
    <location>
        <begin position="118"/>
        <end position="234"/>
    </location>
</feature>
<dbReference type="AlphaFoldDB" id="A0A6H1TSW7"/>
<keyword evidence="2 3" id="KW-0472">Membrane</keyword>